<dbReference type="PROSITE" id="PS00108">
    <property type="entry name" value="PROTEIN_KINASE_ST"/>
    <property type="match status" value="1"/>
</dbReference>
<proteinExistence type="inferred from homology"/>
<dbReference type="GO" id="GO:0032968">
    <property type="term" value="P:positive regulation of transcription elongation by RNA polymerase II"/>
    <property type="evidence" value="ECO:0007669"/>
    <property type="project" value="TreeGrafter"/>
</dbReference>
<name>V4L587_EUTSA</name>
<dbReference type="Gramene" id="ESQ34933">
    <property type="protein sequence ID" value="ESQ34933"/>
    <property type="gene ID" value="EUTSA_v10006926mg"/>
</dbReference>
<dbReference type="Pfam" id="PF00069">
    <property type="entry name" value="Pkinase"/>
    <property type="match status" value="1"/>
</dbReference>
<feature type="compositionally biased region" description="Basic and acidic residues" evidence="8">
    <location>
        <begin position="501"/>
        <end position="518"/>
    </location>
</feature>
<feature type="compositionally biased region" description="Basic and acidic residues" evidence="8">
    <location>
        <begin position="708"/>
        <end position="729"/>
    </location>
</feature>
<evidence type="ECO:0000256" key="2">
    <source>
        <dbReference type="ARBA" id="ARBA00022527"/>
    </source>
</evidence>
<dbReference type="SMART" id="SM00220">
    <property type="entry name" value="S_TKc"/>
    <property type="match status" value="1"/>
</dbReference>
<dbReference type="PROSITE" id="PS00107">
    <property type="entry name" value="PROTEIN_KINASE_ATP"/>
    <property type="match status" value="1"/>
</dbReference>
<keyword evidence="4 7" id="KW-0547">Nucleotide-binding</keyword>
<feature type="region of interest" description="Disordered" evidence="8">
    <location>
        <begin position="429"/>
        <end position="530"/>
    </location>
</feature>
<evidence type="ECO:0000256" key="4">
    <source>
        <dbReference type="ARBA" id="ARBA00022741"/>
    </source>
</evidence>
<dbReference type="OrthoDB" id="28397at2759"/>
<evidence type="ECO:0000256" key="8">
    <source>
        <dbReference type="SAM" id="MobiDB-lite"/>
    </source>
</evidence>
<organism evidence="10 11">
    <name type="scientific">Eutrema salsugineum</name>
    <name type="common">Saltwater cress</name>
    <name type="synonym">Sisymbrium salsugineum</name>
    <dbReference type="NCBI Taxonomy" id="72664"/>
    <lineage>
        <taxon>Eukaryota</taxon>
        <taxon>Viridiplantae</taxon>
        <taxon>Streptophyta</taxon>
        <taxon>Embryophyta</taxon>
        <taxon>Tracheophyta</taxon>
        <taxon>Spermatophyta</taxon>
        <taxon>Magnoliopsida</taxon>
        <taxon>eudicotyledons</taxon>
        <taxon>Gunneridae</taxon>
        <taxon>Pentapetalae</taxon>
        <taxon>rosids</taxon>
        <taxon>malvids</taxon>
        <taxon>Brassicales</taxon>
        <taxon>Brassicaceae</taxon>
        <taxon>Eutremeae</taxon>
        <taxon>Eutrema</taxon>
    </lineage>
</organism>
<keyword evidence="2" id="KW-0723">Serine/threonine-protein kinase</keyword>
<dbReference type="GO" id="GO:0005634">
    <property type="term" value="C:nucleus"/>
    <property type="evidence" value="ECO:0007669"/>
    <property type="project" value="TreeGrafter"/>
</dbReference>
<evidence type="ECO:0000256" key="1">
    <source>
        <dbReference type="ARBA" id="ARBA00006485"/>
    </source>
</evidence>
<evidence type="ECO:0000256" key="7">
    <source>
        <dbReference type="PROSITE-ProRule" id="PRU10141"/>
    </source>
</evidence>
<dbReference type="OMA" id="KEENTHA"/>
<evidence type="ECO:0000256" key="3">
    <source>
        <dbReference type="ARBA" id="ARBA00022679"/>
    </source>
</evidence>
<protein>
    <recommendedName>
        <fullName evidence="9">Protein kinase domain-containing protein</fullName>
    </recommendedName>
</protein>
<dbReference type="SUPFAM" id="SSF56112">
    <property type="entry name" value="Protein kinase-like (PK-like)"/>
    <property type="match status" value="1"/>
</dbReference>
<dbReference type="InterPro" id="IPR008271">
    <property type="entry name" value="Ser/Thr_kinase_AS"/>
</dbReference>
<dbReference type="PANTHER" id="PTHR24056:SF228">
    <property type="entry name" value="PROTEIN IMPAIRED IN BABA-INDUCED STERILITY 1"/>
    <property type="match status" value="1"/>
</dbReference>
<dbReference type="Gene3D" id="1.10.510.10">
    <property type="entry name" value="Transferase(Phosphotransferase) domain 1"/>
    <property type="match status" value="1"/>
</dbReference>
<feature type="domain" description="Protein kinase" evidence="9">
    <location>
        <begin position="128"/>
        <end position="413"/>
    </location>
</feature>
<feature type="region of interest" description="Disordered" evidence="8">
    <location>
        <begin position="46"/>
        <end position="77"/>
    </location>
</feature>
<dbReference type="eggNOG" id="KOG0600">
    <property type="taxonomic scope" value="Eukaryota"/>
</dbReference>
<dbReference type="CDD" id="cd07840">
    <property type="entry name" value="STKc_CDK9_like"/>
    <property type="match status" value="1"/>
</dbReference>
<dbReference type="InterPro" id="IPR011009">
    <property type="entry name" value="Kinase-like_dom_sf"/>
</dbReference>
<evidence type="ECO:0000256" key="6">
    <source>
        <dbReference type="ARBA" id="ARBA00022840"/>
    </source>
</evidence>
<sequence length="729" mass="81892">MGCVSSKQTVSVTPAIDHSGVFRDNACSGSGRIVVDDPSPAVEKKLVSSWRSKSGKKRSKKSGSELGSELSESGRASSNCRSESLSFRLGNLSKYLEAEQVAAGWPAWLSNVAGEAIHGWVPFRSDAFEKLEKIGQGTYSSVFRARETETGRIVALKKVRFDNFEPESVRFMAREILILRRLNHPNIIKLEGLVTSKLSCNIHLVFEYMEHDLTGLLSSPDINFTTPQIKCYMKQLLSGLDHCHARGVMHRDIKGSNLLVNNEGILKVADFGLANFCNVSGNKQPLTSRVVTLWYRPPELLLGATEYGASVDLWSVGCVFAELLLGKPVLQGRTEVEQLHKIFKLCGSPPADYWKKSKLPHAMLFKPQQHYDGCLRETLKDLSDADITLIETLLCVEPHKRGTASTALVSQYFTTKPFACDPSSLPVYSPSKEIDAKHREDATRKKISGNGRRGTESRKPTRKPPAFANLAPAEDVRQHSRTFQKRNGHSVHSSIDSDATLYEKMKKPSDHEKEEGSHVKNASQGDVPFSGPLQVSVSSGFAWAKRRKDDVSIRSHNRSLSRGHIPNLLGPSPAFSESTDVEFKIKENEKEEKHGARTDSQDRESYEMLKLSMLKKWRQLERPDSFDASDEYHSQDLSLALYQREEKAEKLGHLGDEDNNEKIEFSGPLLSQSYGVDELLERHERQIRQLVRKSWFQKGKASQADPEESSKISKDYMHYEKYGESHEER</sequence>
<feature type="region of interest" description="Disordered" evidence="8">
    <location>
        <begin position="695"/>
        <end position="729"/>
    </location>
</feature>
<dbReference type="AlphaFoldDB" id="V4L587"/>
<dbReference type="GO" id="GO:0008353">
    <property type="term" value="F:RNA polymerase II CTD heptapeptide repeat kinase activity"/>
    <property type="evidence" value="ECO:0007669"/>
    <property type="project" value="TreeGrafter"/>
</dbReference>
<dbReference type="InterPro" id="IPR017441">
    <property type="entry name" value="Protein_kinase_ATP_BS"/>
</dbReference>
<dbReference type="EMBL" id="KI517683">
    <property type="protein sequence ID" value="ESQ34933.1"/>
    <property type="molecule type" value="Genomic_DNA"/>
</dbReference>
<evidence type="ECO:0000256" key="5">
    <source>
        <dbReference type="ARBA" id="ARBA00022777"/>
    </source>
</evidence>
<feature type="compositionally biased region" description="Basic and acidic residues" evidence="8">
    <location>
        <begin position="581"/>
        <end position="605"/>
    </location>
</feature>
<comment type="similarity">
    <text evidence="1">Belongs to the protein kinase superfamily. CMGC Ser/Thr protein kinase family. CDC2/CDKX subfamily.</text>
</comment>
<dbReference type="PROSITE" id="PS50011">
    <property type="entry name" value="PROTEIN_KINASE_DOM"/>
    <property type="match status" value="1"/>
</dbReference>
<dbReference type="PANTHER" id="PTHR24056">
    <property type="entry name" value="CELL DIVISION PROTEIN KINASE"/>
    <property type="match status" value="1"/>
</dbReference>
<dbReference type="InterPro" id="IPR050108">
    <property type="entry name" value="CDK"/>
</dbReference>
<dbReference type="FunFam" id="3.30.200.20:FF:000021">
    <property type="entry name" value="probable serine/threonine-protein kinase At1g54610"/>
    <property type="match status" value="1"/>
</dbReference>
<accession>V4L587</accession>
<dbReference type="GO" id="GO:0000307">
    <property type="term" value="C:cyclin-dependent protein kinase holoenzyme complex"/>
    <property type="evidence" value="ECO:0007669"/>
    <property type="project" value="TreeGrafter"/>
</dbReference>
<dbReference type="InterPro" id="IPR000719">
    <property type="entry name" value="Prot_kinase_dom"/>
</dbReference>
<dbReference type="Gene3D" id="3.30.200.20">
    <property type="entry name" value="Phosphorylase Kinase, domain 1"/>
    <property type="match status" value="1"/>
</dbReference>
<feature type="compositionally biased region" description="Low complexity" evidence="8">
    <location>
        <begin position="64"/>
        <end position="77"/>
    </location>
</feature>
<gene>
    <name evidence="10" type="ORF">EUTSA_v10006926mg</name>
</gene>
<keyword evidence="5" id="KW-0418">Kinase</keyword>
<evidence type="ECO:0000259" key="9">
    <source>
        <dbReference type="PROSITE" id="PS50011"/>
    </source>
</evidence>
<keyword evidence="11" id="KW-1185">Reference proteome</keyword>
<feature type="compositionally biased region" description="Basic residues" evidence="8">
    <location>
        <begin position="479"/>
        <end position="489"/>
    </location>
</feature>
<keyword evidence="6 7" id="KW-0067">ATP-binding</keyword>
<reference evidence="10 11" key="1">
    <citation type="journal article" date="2013" name="Front. Plant Sci.">
        <title>The Reference Genome of the Halophytic Plant Eutrema salsugineum.</title>
        <authorList>
            <person name="Yang R."/>
            <person name="Jarvis D.E."/>
            <person name="Chen H."/>
            <person name="Beilstein M.A."/>
            <person name="Grimwood J."/>
            <person name="Jenkins J."/>
            <person name="Shu S."/>
            <person name="Prochnik S."/>
            <person name="Xin M."/>
            <person name="Ma C."/>
            <person name="Schmutz J."/>
            <person name="Wing R.A."/>
            <person name="Mitchell-Olds T."/>
            <person name="Schumaker K.S."/>
            <person name="Wang X."/>
        </authorList>
    </citation>
    <scope>NUCLEOTIDE SEQUENCE [LARGE SCALE GENOMIC DNA]</scope>
</reference>
<feature type="region of interest" description="Disordered" evidence="8">
    <location>
        <begin position="546"/>
        <end position="605"/>
    </location>
</feature>
<evidence type="ECO:0000313" key="10">
    <source>
        <dbReference type="EMBL" id="ESQ34933.1"/>
    </source>
</evidence>
<feature type="compositionally biased region" description="Basic and acidic residues" evidence="8">
    <location>
        <begin position="432"/>
        <end position="444"/>
    </location>
</feature>
<keyword evidence="3" id="KW-0808">Transferase</keyword>
<dbReference type="Proteomes" id="UP000030689">
    <property type="component" value="Unassembled WGS sequence"/>
</dbReference>
<feature type="binding site" evidence="7">
    <location>
        <position position="157"/>
    </location>
    <ligand>
        <name>ATP</name>
        <dbReference type="ChEBI" id="CHEBI:30616"/>
    </ligand>
</feature>
<evidence type="ECO:0000313" key="11">
    <source>
        <dbReference type="Proteomes" id="UP000030689"/>
    </source>
</evidence>
<dbReference type="STRING" id="72664.V4L587"/>
<dbReference type="FunFam" id="1.10.510.10:FF:000043">
    <property type="entry name" value="probable serine/threonine-protein kinase At1g54610"/>
    <property type="match status" value="1"/>
</dbReference>
<dbReference type="GO" id="GO:0005524">
    <property type="term" value="F:ATP binding"/>
    <property type="evidence" value="ECO:0007669"/>
    <property type="project" value="UniProtKB-UniRule"/>
</dbReference>